<sequence>MLPVSNRKASNGSSIYINMLHPIALKSNAAHLKTLLDKSKTTLYLVASLSVFSCQENSLVNPELTQSQTSTVALAQAMGAPKKYKLTKFGEQKLIYYPDGRIKGYVYPSYGLTATYSYNYTPGTMYSSGSIDVILHAPSPNTVNINQTYWFNEKGHCYKYQEVDHQPAGDVTLMFILGYNPNGQLVDCLQWLNGNVRGREHYDYNADGDLIKITSLDAQQVIYRTAIFSYTDANGGAPVDDLYPVSSRWSDLYEGFLPYFGKPSKHLIQSVVETLPKSPNPTKHIYYSYVRNADGYVTQRKGTYKLGSEPFETTPYEYEVTLIKIPN</sequence>
<dbReference type="HOGENOM" id="CLU_849696_0_0_10"/>
<accession>A0A0E3ZXC6</accession>
<dbReference type="AlphaFoldDB" id="A0A0E3ZXC6"/>
<reference evidence="1 2" key="1">
    <citation type="journal article" date="2014" name="Curr. Microbiol.">
        <title>Spirosoma radiotolerans sp. nov., a gamma-radiation-resistant bacterium isolated from gamma ray-irradiated soil.</title>
        <authorList>
            <person name="Lee J.J."/>
            <person name="Srinivasan S."/>
            <person name="Lim S."/>
            <person name="Joe M."/>
            <person name="Im S."/>
            <person name="Bae S.I."/>
            <person name="Park K.R."/>
            <person name="Han J.H."/>
            <person name="Park S.H."/>
            <person name="Joo B.M."/>
            <person name="Park S.J."/>
            <person name="Kim M.K."/>
        </authorList>
    </citation>
    <scope>NUCLEOTIDE SEQUENCE [LARGE SCALE GENOMIC DNA]</scope>
    <source>
        <strain evidence="1 2">DG5A</strain>
    </source>
</reference>
<dbReference type="PATRIC" id="fig|1379870.5.peg.4554"/>
<dbReference type="Proteomes" id="UP000033054">
    <property type="component" value="Chromosome"/>
</dbReference>
<protein>
    <submittedName>
        <fullName evidence="1">Uncharacterized protein</fullName>
    </submittedName>
</protein>
<dbReference type="EMBL" id="CP010429">
    <property type="protein sequence ID" value="AKD57023.1"/>
    <property type="molecule type" value="Genomic_DNA"/>
</dbReference>
<keyword evidence="2" id="KW-1185">Reference proteome</keyword>
<gene>
    <name evidence="1" type="ORF">SD10_21110</name>
</gene>
<organism evidence="1 2">
    <name type="scientific">Spirosoma radiotolerans</name>
    <dbReference type="NCBI Taxonomy" id="1379870"/>
    <lineage>
        <taxon>Bacteria</taxon>
        <taxon>Pseudomonadati</taxon>
        <taxon>Bacteroidota</taxon>
        <taxon>Cytophagia</taxon>
        <taxon>Cytophagales</taxon>
        <taxon>Cytophagaceae</taxon>
        <taxon>Spirosoma</taxon>
    </lineage>
</organism>
<evidence type="ECO:0000313" key="1">
    <source>
        <dbReference type="EMBL" id="AKD57023.1"/>
    </source>
</evidence>
<proteinExistence type="predicted"/>
<dbReference type="KEGG" id="srd:SD10_21110"/>
<name>A0A0E3ZXC6_9BACT</name>
<evidence type="ECO:0000313" key="2">
    <source>
        <dbReference type="Proteomes" id="UP000033054"/>
    </source>
</evidence>